<dbReference type="GO" id="GO:0005743">
    <property type="term" value="C:mitochondrial inner membrane"/>
    <property type="evidence" value="ECO:0007669"/>
    <property type="project" value="UniProtKB-SubCell"/>
</dbReference>
<feature type="compositionally biased region" description="Low complexity" evidence="17">
    <location>
        <begin position="337"/>
        <end position="353"/>
    </location>
</feature>
<dbReference type="PANTHER" id="PTHR14728:SF2">
    <property type="entry name" value="PROTEIN AURORA BOREALIS"/>
    <property type="match status" value="1"/>
</dbReference>
<dbReference type="VEuPathDB" id="VectorBase:ADIR000533"/>
<feature type="region of interest" description="Disordered" evidence="17">
    <location>
        <begin position="18"/>
        <end position="52"/>
    </location>
</feature>
<dbReference type="PRINTS" id="PR02038">
    <property type="entry name" value="AURORABORA"/>
</dbReference>
<dbReference type="GO" id="GO:0019901">
    <property type="term" value="F:protein kinase binding"/>
    <property type="evidence" value="ECO:0007669"/>
    <property type="project" value="TreeGrafter"/>
</dbReference>
<feature type="compositionally biased region" description="Basic residues" evidence="17">
    <location>
        <begin position="440"/>
        <end position="451"/>
    </location>
</feature>
<dbReference type="GO" id="GO:0005634">
    <property type="term" value="C:nucleus"/>
    <property type="evidence" value="ECO:0007669"/>
    <property type="project" value="TreeGrafter"/>
</dbReference>
<keyword evidence="11" id="KW-0999">Mitochondrion inner membrane</keyword>
<dbReference type="GO" id="GO:0022900">
    <property type="term" value="P:electron transport chain"/>
    <property type="evidence" value="ECO:0007669"/>
    <property type="project" value="InterPro"/>
</dbReference>
<comment type="similarity">
    <text evidence="4">Belongs to the BORA family.</text>
</comment>
<feature type="region of interest" description="Disordered" evidence="17">
    <location>
        <begin position="224"/>
        <end position="246"/>
    </location>
</feature>
<keyword evidence="9" id="KW-0812">Transmembrane</keyword>
<protein>
    <recommendedName>
        <fullName evidence="5">Protein aurora borealis</fullName>
    </recommendedName>
</protein>
<dbReference type="Pfam" id="PF08122">
    <property type="entry name" value="NDUF_B12"/>
    <property type="match status" value="1"/>
</dbReference>
<evidence type="ECO:0000313" key="19">
    <source>
        <dbReference type="Proteomes" id="UP000075884"/>
    </source>
</evidence>
<dbReference type="Pfam" id="PF15280">
    <property type="entry name" value="BORA_N"/>
    <property type="match status" value="1"/>
</dbReference>
<dbReference type="InterPro" id="IPR012576">
    <property type="entry name" value="NDUFB3"/>
</dbReference>
<evidence type="ECO:0000256" key="3">
    <source>
        <dbReference type="ARBA" id="ARBA00005667"/>
    </source>
</evidence>
<dbReference type="PANTHER" id="PTHR14728">
    <property type="entry name" value="PROTEIN AURORA BOREALIS"/>
    <property type="match status" value="1"/>
</dbReference>
<dbReference type="GO" id="GO:0051301">
    <property type="term" value="P:cell division"/>
    <property type="evidence" value="ECO:0007669"/>
    <property type="project" value="UniProtKB-KW"/>
</dbReference>
<evidence type="ECO:0000256" key="5">
    <source>
        <dbReference type="ARBA" id="ARBA00020055"/>
    </source>
</evidence>
<evidence type="ECO:0000256" key="2">
    <source>
        <dbReference type="ARBA" id="ARBA00004298"/>
    </source>
</evidence>
<dbReference type="STRING" id="7168.A0A182MYS8"/>
<dbReference type="Proteomes" id="UP000075884">
    <property type="component" value="Unassembled WGS sequence"/>
</dbReference>
<organism evidence="18 19">
    <name type="scientific">Anopheles dirus</name>
    <dbReference type="NCBI Taxonomy" id="7168"/>
    <lineage>
        <taxon>Eukaryota</taxon>
        <taxon>Metazoa</taxon>
        <taxon>Ecdysozoa</taxon>
        <taxon>Arthropoda</taxon>
        <taxon>Hexapoda</taxon>
        <taxon>Insecta</taxon>
        <taxon>Pterygota</taxon>
        <taxon>Neoptera</taxon>
        <taxon>Endopterygota</taxon>
        <taxon>Diptera</taxon>
        <taxon>Nematocera</taxon>
        <taxon>Culicoidea</taxon>
        <taxon>Culicidae</taxon>
        <taxon>Anophelinae</taxon>
        <taxon>Anopheles</taxon>
    </lineage>
</organism>
<keyword evidence="6" id="KW-0813">Transport</keyword>
<evidence type="ECO:0000256" key="13">
    <source>
        <dbReference type="ARBA" id="ARBA00022989"/>
    </source>
</evidence>
<keyword evidence="16" id="KW-0131">Cell cycle</keyword>
<feature type="region of interest" description="Disordered" evidence="17">
    <location>
        <begin position="336"/>
        <end position="355"/>
    </location>
</feature>
<evidence type="ECO:0000256" key="6">
    <source>
        <dbReference type="ARBA" id="ARBA00022448"/>
    </source>
</evidence>
<evidence type="ECO:0000256" key="15">
    <source>
        <dbReference type="ARBA" id="ARBA00023136"/>
    </source>
</evidence>
<accession>A0A182MYS8</accession>
<evidence type="ECO:0000256" key="1">
    <source>
        <dbReference type="ARBA" id="ARBA00003195"/>
    </source>
</evidence>
<proteinExistence type="inferred from homology"/>
<reference evidence="19" key="1">
    <citation type="submission" date="2013-03" db="EMBL/GenBank/DDBJ databases">
        <title>The Genome Sequence of Anopheles dirus WRAIR2.</title>
        <authorList>
            <consortium name="The Broad Institute Genomics Platform"/>
            <person name="Neafsey D.E."/>
            <person name="Walton C."/>
            <person name="Walker B."/>
            <person name="Young S.K."/>
            <person name="Zeng Q."/>
            <person name="Gargeya S."/>
            <person name="Fitzgerald M."/>
            <person name="Haas B."/>
            <person name="Abouelleil A."/>
            <person name="Allen A.W."/>
            <person name="Alvarado L."/>
            <person name="Arachchi H.M."/>
            <person name="Berlin A.M."/>
            <person name="Chapman S.B."/>
            <person name="Gainer-Dewar J."/>
            <person name="Goldberg J."/>
            <person name="Griggs A."/>
            <person name="Gujja S."/>
            <person name="Hansen M."/>
            <person name="Howarth C."/>
            <person name="Imamovic A."/>
            <person name="Ireland A."/>
            <person name="Larimer J."/>
            <person name="McCowan C."/>
            <person name="Murphy C."/>
            <person name="Pearson M."/>
            <person name="Poon T.W."/>
            <person name="Priest M."/>
            <person name="Roberts A."/>
            <person name="Saif S."/>
            <person name="Shea T."/>
            <person name="Sisk P."/>
            <person name="Sykes S."/>
            <person name="Wortman J."/>
            <person name="Nusbaum C."/>
            <person name="Birren B."/>
        </authorList>
    </citation>
    <scope>NUCLEOTIDE SEQUENCE [LARGE SCALE GENOMIC DNA]</scope>
    <source>
        <strain evidence="19">WRAIR2</strain>
    </source>
</reference>
<evidence type="ECO:0000256" key="10">
    <source>
        <dbReference type="ARBA" id="ARBA00022776"/>
    </source>
</evidence>
<name>A0A182MYS8_9DIPT</name>
<sequence length="680" mass="75027">MESESFLTPRKLIQSALARTSSRTSMASSPSLMAVRTPTLSRTSTSSNSTSSRFNLLPVLQTPPSRIFKGRIVNPFEPHLVERLHLPMIGSPSLFHRPSTPQNSSLTQFEWTIDEVSSLGPANVEPHETQFLETPDPVAEARVQAAISTYFKEHSIVPSPIDCPLRKQKIVLSQDSRDTSTSEGAAGYSKRKLRDGLCQTVLTFPPNLPKAVEDMLQQYLTYNESQQQQHSSTLNESSASSIDHDARDASLRRKLFNTSAVQDEIDSEAGRASRFGTSIDDFDLRALSPAPESPEVLVTQGEQPNEQELKRSRYYGSQEMLSHILESDGDSSFGALSPISKSSLSPSSPNESPFEQHYSDLDAIYRSTPEPSTAVDIEGFMSPDLNGSRLFMSGSIKHTELTKELAEANLSNEGEKSLVLSSQSSDCSQLTQHSITPQRGFRRKENRRTNRKNLSQSFLQISDKERIDGPFTTDSACEMSCSAITPMKVLSPIKEINVLDNVLRSVNFYRTDSGFNEESQITDFAHELSDVSMVSEDFSNTPCRKNKTTVAVGNGTESCSNNEATMGHGHGHGPPYKVPDASIYKVADAPELVEVERALARRGLKDPWLRNEVWRYNVKQFSTHRSRLVTFLFKGFPLGFAAFVATIGVEYALGVDYHGGHGHGNGHGHGDEKGHGSGHH</sequence>
<dbReference type="AlphaFoldDB" id="A0A182MYS8"/>
<dbReference type="GO" id="GO:0060236">
    <property type="term" value="P:regulation of mitotic spindle organization"/>
    <property type="evidence" value="ECO:0007669"/>
    <property type="project" value="TreeGrafter"/>
</dbReference>
<feature type="region of interest" description="Disordered" evidence="17">
    <location>
        <begin position="283"/>
        <end position="309"/>
    </location>
</feature>
<feature type="compositionally biased region" description="Polar residues" evidence="17">
    <location>
        <begin position="224"/>
        <end position="241"/>
    </location>
</feature>
<keyword evidence="19" id="KW-1185">Reference proteome</keyword>
<keyword evidence="8" id="KW-0679">Respiratory chain</keyword>
<keyword evidence="15" id="KW-0472">Membrane</keyword>
<dbReference type="InterPro" id="IPR023252">
    <property type="entry name" value="Aurora_borealis_protein"/>
</dbReference>
<keyword evidence="13" id="KW-1133">Transmembrane helix</keyword>
<dbReference type="GO" id="GO:0007088">
    <property type="term" value="P:regulation of mitotic nuclear division"/>
    <property type="evidence" value="ECO:0007669"/>
    <property type="project" value="TreeGrafter"/>
</dbReference>
<evidence type="ECO:0000256" key="14">
    <source>
        <dbReference type="ARBA" id="ARBA00023128"/>
    </source>
</evidence>
<evidence type="ECO:0000256" key="9">
    <source>
        <dbReference type="ARBA" id="ARBA00022692"/>
    </source>
</evidence>
<comment type="similarity">
    <text evidence="3">Belongs to the complex I NDUFB3 subunit family.</text>
</comment>
<evidence type="ECO:0000256" key="8">
    <source>
        <dbReference type="ARBA" id="ARBA00022660"/>
    </source>
</evidence>
<keyword evidence="7" id="KW-0132">Cell division</keyword>
<comment type="function">
    <text evidence="1">Accessory subunit of the mitochondrial membrane respiratory chain NADH dehydrogenase (Complex I), that is believed not to be involved in catalysis. Complex I functions in the transfer of electrons from NADH to the respiratory chain. The immediate electron acceptor for the enzyme is believed to be ubiquinone.</text>
</comment>
<keyword evidence="10" id="KW-0498">Mitosis</keyword>
<comment type="subcellular location">
    <subcellularLocation>
        <location evidence="2">Mitochondrion inner membrane</location>
        <topology evidence="2">Single-pass membrane protein</topology>
        <orientation evidence="2">Matrix side</orientation>
    </subcellularLocation>
</comment>
<reference evidence="18" key="2">
    <citation type="submission" date="2020-05" db="UniProtKB">
        <authorList>
            <consortium name="EnsemblMetazoa"/>
        </authorList>
    </citation>
    <scope>IDENTIFICATION</scope>
    <source>
        <strain evidence="18">WRAIR2</strain>
    </source>
</reference>
<keyword evidence="14" id="KW-0496">Mitochondrion</keyword>
<evidence type="ECO:0000256" key="7">
    <source>
        <dbReference type="ARBA" id="ARBA00022618"/>
    </source>
</evidence>
<evidence type="ECO:0000256" key="16">
    <source>
        <dbReference type="ARBA" id="ARBA00023306"/>
    </source>
</evidence>
<evidence type="ECO:0000256" key="4">
    <source>
        <dbReference type="ARBA" id="ARBA00010963"/>
    </source>
</evidence>
<evidence type="ECO:0000256" key="12">
    <source>
        <dbReference type="ARBA" id="ARBA00022982"/>
    </source>
</evidence>
<dbReference type="EnsemblMetazoa" id="ADIR000533-RA">
    <property type="protein sequence ID" value="ADIR000533-PA"/>
    <property type="gene ID" value="ADIR000533"/>
</dbReference>
<evidence type="ECO:0000256" key="17">
    <source>
        <dbReference type="SAM" id="MobiDB-lite"/>
    </source>
</evidence>
<evidence type="ECO:0000256" key="11">
    <source>
        <dbReference type="ARBA" id="ARBA00022792"/>
    </source>
</evidence>
<evidence type="ECO:0000313" key="18">
    <source>
        <dbReference type="EnsemblMetazoa" id="ADIR000533-PA"/>
    </source>
</evidence>
<keyword evidence="12" id="KW-0249">Electron transport</keyword>
<feature type="region of interest" description="Disordered" evidence="17">
    <location>
        <begin position="429"/>
        <end position="453"/>
    </location>
</feature>